<dbReference type="Proteomes" id="UP000272428">
    <property type="component" value="Unassembled WGS sequence"/>
</dbReference>
<name>A0A495SLD9_9FLAO</name>
<keyword evidence="2" id="KW-1185">Reference proteome</keyword>
<evidence type="ECO:0000313" key="1">
    <source>
        <dbReference type="EMBL" id="RKT01091.1"/>
    </source>
</evidence>
<sequence length="128" mass="14860">MINFEINVSVYKTDILVIIGGSSKERKKILTKYYSKSEIENLFENTVFHEATTIQHTSGSIILLFNEKPNQNNFWLSILAHETFHVSSFIMRRVNIPLSQDSEEAYAYLQQMIFEEILDNLDNGQPAR</sequence>
<gene>
    <name evidence="1" type="ORF">BCF58_0305</name>
</gene>
<dbReference type="RefSeq" id="WP_121460034.1">
    <property type="nucleotide sequence ID" value="NZ_RBXB01000001.1"/>
</dbReference>
<dbReference type="AlphaFoldDB" id="A0A495SLD9"/>
<dbReference type="OrthoDB" id="9867982at2"/>
<reference evidence="1 2" key="1">
    <citation type="submission" date="2018-10" db="EMBL/GenBank/DDBJ databases">
        <title>Genomic Encyclopedia of Archaeal and Bacterial Type Strains, Phase II (KMG-II): from individual species to whole genera.</title>
        <authorList>
            <person name="Goeker M."/>
        </authorList>
    </citation>
    <scope>NUCLEOTIDE SEQUENCE [LARGE SCALE GENOMIC DNA]</scope>
    <source>
        <strain evidence="1 2">DSM 14219</strain>
    </source>
</reference>
<evidence type="ECO:0000313" key="2">
    <source>
        <dbReference type="Proteomes" id="UP000272428"/>
    </source>
</evidence>
<comment type="caution">
    <text evidence="1">The sequence shown here is derived from an EMBL/GenBank/DDBJ whole genome shotgun (WGS) entry which is preliminary data.</text>
</comment>
<organism evidence="1 2">
    <name type="scientific">Chryseobacterium defluvii</name>
    <dbReference type="NCBI Taxonomy" id="160396"/>
    <lineage>
        <taxon>Bacteria</taxon>
        <taxon>Pseudomonadati</taxon>
        <taxon>Bacteroidota</taxon>
        <taxon>Flavobacteriia</taxon>
        <taxon>Flavobacteriales</taxon>
        <taxon>Weeksellaceae</taxon>
        <taxon>Chryseobacterium group</taxon>
        <taxon>Chryseobacterium</taxon>
    </lineage>
</organism>
<dbReference type="EMBL" id="RBXB01000001">
    <property type="protein sequence ID" value="RKT01091.1"/>
    <property type="molecule type" value="Genomic_DNA"/>
</dbReference>
<accession>A0A495SLD9</accession>
<protein>
    <submittedName>
        <fullName evidence="1">Uncharacterized protein</fullName>
    </submittedName>
</protein>
<proteinExistence type="predicted"/>